<evidence type="ECO:0000259" key="8">
    <source>
        <dbReference type="Pfam" id="PF00557"/>
    </source>
</evidence>
<evidence type="ECO:0000256" key="5">
    <source>
        <dbReference type="ARBA" id="ARBA00022801"/>
    </source>
</evidence>
<feature type="binding site" evidence="6">
    <location>
        <position position="112"/>
    </location>
    <ligand>
        <name>substrate</name>
    </ligand>
</feature>
<dbReference type="HAMAP" id="MF_01974">
    <property type="entry name" value="MetAP_1"/>
    <property type="match status" value="1"/>
</dbReference>
<dbReference type="EMBL" id="FQWA01000043">
    <property type="protein sequence ID" value="SHG14713.1"/>
    <property type="molecule type" value="Genomic_DNA"/>
</dbReference>
<dbReference type="InterPro" id="IPR002467">
    <property type="entry name" value="Pept_M24A_MAP1"/>
</dbReference>
<dbReference type="InterPro" id="IPR000994">
    <property type="entry name" value="Pept_M24"/>
</dbReference>
<keyword evidence="2 6" id="KW-0031">Aminopeptidase</keyword>
<feature type="binding site" evidence="6">
    <location>
        <position position="130"/>
    </location>
    <ligand>
        <name>a divalent metal cation</name>
        <dbReference type="ChEBI" id="CHEBI:60240"/>
        <label>1</label>
    </ligand>
</feature>
<feature type="binding site" evidence="6">
    <location>
        <position position="271"/>
    </location>
    <ligand>
        <name>a divalent metal cation</name>
        <dbReference type="ChEBI" id="CHEBI:60240"/>
        <label>1</label>
    </ligand>
</feature>
<comment type="caution">
    <text evidence="9">The sequence shown here is derived from an EMBL/GenBank/DDBJ whole genome shotgun (WGS) entry which is preliminary data.</text>
</comment>
<dbReference type="PRINTS" id="PR00599">
    <property type="entry name" value="MAPEPTIDASE"/>
</dbReference>
<sequence>MQLKKRRWHCLPGQEPTDMDLKIIEFEKKGKLVPTRDMIKTPEQIEGIRKSGIVNTGCLDAVAEAIHAGMNTQEIDDICMQYCKDHNAIPACLNYEGYPKSVCTSINEVVCHGVPKKEDVLQEGDIINVDMTTIVDGYYADASRMFIIGKTTPEKERLVRVAKECLEIGAEAAKPYSFVGDIGHAIQKHAEKNGYGVVRDLCGHGVGLEFHEQPDIVHYGNRGTGMLLVPGMVFTIEPMINMGTWKVFIDADDPYGWEVITGDEQPSAQWEHTFVMTEHGLEVLTH</sequence>
<feature type="binding site" evidence="6">
    <location>
        <position position="141"/>
    </location>
    <ligand>
        <name>a divalent metal cation</name>
        <dbReference type="ChEBI" id="CHEBI:60240"/>
        <label>1</label>
    </ligand>
</feature>
<keyword evidence="10" id="KW-1185">Reference proteome</keyword>
<protein>
    <recommendedName>
        <fullName evidence="6 7">Methionine aminopeptidase</fullName>
        <shortName evidence="6">MAP</shortName>
        <shortName evidence="6">MetAP</shortName>
        <ecNumber evidence="6 7">3.4.11.18</ecNumber>
    </recommendedName>
    <alternativeName>
        <fullName evidence="6">Peptidase M</fullName>
    </alternativeName>
</protein>
<dbReference type="SUPFAM" id="SSF55920">
    <property type="entry name" value="Creatinase/aminopeptidase"/>
    <property type="match status" value="1"/>
</dbReference>
<feature type="binding site" evidence="6">
    <location>
        <position position="211"/>
    </location>
    <ligand>
        <name>substrate</name>
    </ligand>
</feature>
<evidence type="ECO:0000256" key="2">
    <source>
        <dbReference type="ARBA" id="ARBA00022438"/>
    </source>
</evidence>
<dbReference type="GO" id="GO:0006508">
    <property type="term" value="P:proteolysis"/>
    <property type="evidence" value="ECO:0007669"/>
    <property type="project" value="UniProtKB-KW"/>
</dbReference>
<reference evidence="9 10" key="1">
    <citation type="submission" date="2016-11" db="EMBL/GenBank/DDBJ databases">
        <authorList>
            <person name="Varghese N."/>
            <person name="Submissions S."/>
        </authorList>
    </citation>
    <scope>NUCLEOTIDE SEQUENCE [LARGE SCALE GENOMIC DNA]</scope>
    <source>
        <strain evidence="9 10">DSM 22613</strain>
    </source>
</reference>
<dbReference type="NCBIfam" id="NF008970">
    <property type="entry name" value="PRK12318.1"/>
    <property type="match status" value="1"/>
</dbReference>
<proteinExistence type="inferred from homology"/>
<dbReference type="InterPro" id="IPR036005">
    <property type="entry name" value="Creatinase/aminopeptidase-like"/>
</dbReference>
<dbReference type="GO" id="GO:0046872">
    <property type="term" value="F:metal ion binding"/>
    <property type="evidence" value="ECO:0007669"/>
    <property type="project" value="UniProtKB-UniRule"/>
</dbReference>
<dbReference type="GO" id="GO:0070006">
    <property type="term" value="F:metalloaminopeptidase activity"/>
    <property type="evidence" value="ECO:0007669"/>
    <property type="project" value="UniProtKB-UniRule"/>
</dbReference>
<keyword evidence="5 6" id="KW-0378">Hydrolase</keyword>
<feature type="domain" description="Peptidase M24" evidence="8">
    <location>
        <begin position="46"/>
        <end position="278"/>
    </location>
</feature>
<evidence type="ECO:0000256" key="3">
    <source>
        <dbReference type="ARBA" id="ARBA00022670"/>
    </source>
</evidence>
<keyword evidence="3 6" id="KW-0645">Protease</keyword>
<evidence type="ECO:0000256" key="6">
    <source>
        <dbReference type="HAMAP-Rule" id="MF_01974"/>
    </source>
</evidence>
<evidence type="ECO:0000256" key="7">
    <source>
        <dbReference type="RuleBase" id="RU003653"/>
    </source>
</evidence>
<comment type="subunit">
    <text evidence="6">Monomer.</text>
</comment>
<comment type="function">
    <text evidence="1 6">Removes the N-terminal methionine from nascent proteins. The N-terminal methionine is often cleaved when the second residue in the primary sequence is small and uncharged (Met-Ala-, Cys, Gly, Pro, Ser, Thr, or Val). Requires deformylation of the N(alpha)-formylated initiator methionine before it can be hydrolyzed.</text>
</comment>
<gene>
    <name evidence="6" type="primary">map</name>
    <name evidence="9" type="ORF">SAMN05444364_14311</name>
</gene>
<dbReference type="InterPro" id="IPR001714">
    <property type="entry name" value="Pept_M24_MAP"/>
</dbReference>
<dbReference type="PANTHER" id="PTHR43330">
    <property type="entry name" value="METHIONINE AMINOPEPTIDASE"/>
    <property type="match status" value="1"/>
</dbReference>
<evidence type="ECO:0000256" key="4">
    <source>
        <dbReference type="ARBA" id="ARBA00022723"/>
    </source>
</evidence>
<keyword evidence="4 6" id="KW-0479">Metal-binding</keyword>
<feature type="binding site" evidence="6">
    <location>
        <position position="141"/>
    </location>
    <ligand>
        <name>a divalent metal cation</name>
        <dbReference type="ChEBI" id="CHEBI:60240"/>
        <label>2</label>
        <note>catalytic</note>
    </ligand>
</feature>
<dbReference type="PANTHER" id="PTHR43330:SF8">
    <property type="entry name" value="METHIONINE AMINOPEPTIDASE 1D, MITOCHONDRIAL"/>
    <property type="match status" value="1"/>
</dbReference>
<evidence type="ECO:0000313" key="10">
    <source>
        <dbReference type="Proteomes" id="UP000184105"/>
    </source>
</evidence>
<accession>A0AAX2F754</accession>
<dbReference type="EC" id="3.4.11.18" evidence="6 7"/>
<dbReference type="RefSeq" id="WP_025839687.1">
    <property type="nucleotide sequence ID" value="NZ_BAKP01000050.1"/>
</dbReference>
<organism evidence="9 10">
    <name type="scientific">Prevotella scopos JCM 17725</name>
    <dbReference type="NCBI Taxonomy" id="1236518"/>
    <lineage>
        <taxon>Bacteria</taxon>
        <taxon>Pseudomonadati</taxon>
        <taxon>Bacteroidota</taxon>
        <taxon>Bacteroidia</taxon>
        <taxon>Bacteroidales</taxon>
        <taxon>Prevotellaceae</taxon>
        <taxon>Prevotella</taxon>
    </lineage>
</organism>
<dbReference type="Proteomes" id="UP000184105">
    <property type="component" value="Unassembled WGS sequence"/>
</dbReference>
<name>A0AAX2F754_9BACT</name>
<dbReference type="Gene3D" id="3.90.230.10">
    <property type="entry name" value="Creatinase/methionine aminopeptidase superfamily"/>
    <property type="match status" value="1"/>
</dbReference>
<feature type="binding site" evidence="6">
    <location>
        <position position="271"/>
    </location>
    <ligand>
        <name>a divalent metal cation</name>
        <dbReference type="ChEBI" id="CHEBI:60240"/>
        <label>2</label>
        <note>catalytic</note>
    </ligand>
</feature>
<dbReference type="Pfam" id="PF00557">
    <property type="entry name" value="Peptidase_M24"/>
    <property type="match status" value="1"/>
</dbReference>
<feature type="binding site" evidence="6">
    <location>
        <position position="237"/>
    </location>
    <ligand>
        <name>a divalent metal cation</name>
        <dbReference type="ChEBI" id="CHEBI:60240"/>
        <label>2</label>
        <note>catalytic</note>
    </ligand>
</feature>
<dbReference type="GO" id="GO:0004239">
    <property type="term" value="F:initiator methionyl aminopeptidase activity"/>
    <property type="evidence" value="ECO:0007669"/>
    <property type="project" value="UniProtKB-UniRule"/>
</dbReference>
<comment type="cofactor">
    <cofactor evidence="6">
        <name>Co(2+)</name>
        <dbReference type="ChEBI" id="CHEBI:48828"/>
    </cofactor>
    <cofactor evidence="6">
        <name>Zn(2+)</name>
        <dbReference type="ChEBI" id="CHEBI:29105"/>
    </cofactor>
    <cofactor evidence="6">
        <name>Mn(2+)</name>
        <dbReference type="ChEBI" id="CHEBI:29035"/>
    </cofactor>
    <cofactor evidence="6">
        <name>Fe(2+)</name>
        <dbReference type="ChEBI" id="CHEBI:29033"/>
    </cofactor>
    <text evidence="6">Binds 2 divalent metal cations per subunit. Has a high-affinity and a low affinity metal-binding site. The true nature of the physiological cofactor is under debate. The enzyme is active with cobalt, zinc, manganese or divalent iron ions. Most likely, methionine aminopeptidases function as mononuclear Fe(2+)-metalloproteases under physiological conditions, and the catalytically relevant metal-binding site has been assigned to the histidine-containing high-affinity site.</text>
</comment>
<evidence type="ECO:0000256" key="1">
    <source>
        <dbReference type="ARBA" id="ARBA00002521"/>
    </source>
</evidence>
<comment type="similarity">
    <text evidence="6">Belongs to the peptidase M24A family. Methionine aminopeptidase type 1 subfamily.</text>
</comment>
<dbReference type="CDD" id="cd01086">
    <property type="entry name" value="MetAP1"/>
    <property type="match status" value="1"/>
</dbReference>
<dbReference type="NCBIfam" id="TIGR00500">
    <property type="entry name" value="met_pdase_I"/>
    <property type="match status" value="1"/>
</dbReference>
<dbReference type="AlphaFoldDB" id="A0AAX2F754"/>
<feature type="binding site" evidence="6">
    <location>
        <position position="204"/>
    </location>
    <ligand>
        <name>a divalent metal cation</name>
        <dbReference type="ChEBI" id="CHEBI:60240"/>
        <label>2</label>
        <note>catalytic</note>
    </ligand>
</feature>
<evidence type="ECO:0000313" key="9">
    <source>
        <dbReference type="EMBL" id="SHG14713.1"/>
    </source>
</evidence>
<comment type="catalytic activity">
    <reaction evidence="6 7">
        <text>Release of N-terminal amino acids, preferentially methionine, from peptides and arylamides.</text>
        <dbReference type="EC" id="3.4.11.18"/>
    </reaction>
</comment>